<dbReference type="OrthoDB" id="9789994at2"/>
<dbReference type="SMART" id="SM00382">
    <property type="entry name" value="AAA"/>
    <property type="match status" value="2"/>
</dbReference>
<dbReference type="InterPro" id="IPR003439">
    <property type="entry name" value="ABC_transporter-like_ATP-bd"/>
</dbReference>
<comment type="caution">
    <text evidence="4">The sequence shown here is derived from an EMBL/GenBank/DDBJ whole genome shotgun (WGS) entry which is preliminary data.</text>
</comment>
<dbReference type="RefSeq" id="WP_046367057.1">
    <property type="nucleotide sequence ID" value="NZ_BBWV01000001.1"/>
</dbReference>
<keyword evidence="1" id="KW-0547">Nucleotide-binding</keyword>
<dbReference type="Gene3D" id="3.40.50.300">
    <property type="entry name" value="P-loop containing nucleotide triphosphate hydrolases"/>
    <property type="match status" value="2"/>
</dbReference>
<sequence length="472" mass="53328">MTGITTIGNNINLRWQGKSILDNISFAWEPGSQVLLTGGPGSGKTLLTKAFTGELFHEGTLQFLQNGAPVKPRVIRVEQHYHFTNRSHVNSFYYQQRFNSTEADDAATIREELLQLDPDASKWMPMLEMFSMSRHLDAPLLHLSSGEHKRFQLVRAFLQAPQIMILDEPFTGMDAHSRKLLTDFLTAKVAEGMMFILICHADETPAFINTELFVGPGRMALGDFQVPDELQPVQDSFNTLIDMADTHIRYGQRTILENVNWTVKPGEYWWLKGANGSGKSTLLSLVTGDNPQAYANNMKLFDRQRGTGETIWDIKKNIGFVSPELQWYFDRTMTVYHTVASGWFDTIGLFRTLSTEQHQTVLQWLRAFDLLPEKDQPLSLLSTSRQRLALLARAMVKNPALLVLDEPCQGLSDAQQKAFTRVVEILCEDPLRSIIYVTHYENELPACIDHQIALSGGHAMVQEFSSMTTLTA</sequence>
<dbReference type="PANTHER" id="PTHR43158">
    <property type="entry name" value="SKFA PEPTIDE EXPORT ATP-BINDING PROTEIN SKFE"/>
    <property type="match status" value="1"/>
</dbReference>
<dbReference type="GO" id="GO:0016887">
    <property type="term" value="F:ATP hydrolysis activity"/>
    <property type="evidence" value="ECO:0007669"/>
    <property type="project" value="InterPro"/>
</dbReference>
<dbReference type="InterPro" id="IPR003593">
    <property type="entry name" value="AAA+_ATPase"/>
</dbReference>
<dbReference type="Pfam" id="PF00005">
    <property type="entry name" value="ABC_tran"/>
    <property type="match status" value="2"/>
</dbReference>
<keyword evidence="2 4" id="KW-0067">ATP-binding</keyword>
<evidence type="ECO:0000313" key="5">
    <source>
        <dbReference type="Proteomes" id="UP000033121"/>
    </source>
</evidence>
<feature type="domain" description="ABC transporter" evidence="3">
    <location>
        <begin position="241"/>
        <end position="472"/>
    </location>
</feature>
<protein>
    <submittedName>
        <fullName evidence="4">Putative ABC transporter ATP-binding protein</fullName>
    </submittedName>
</protein>
<dbReference type="STRING" id="1220578.FPE01S_01_01540"/>
<dbReference type="SUPFAM" id="SSF52540">
    <property type="entry name" value="P-loop containing nucleoside triphosphate hydrolases"/>
    <property type="match status" value="2"/>
</dbReference>
<dbReference type="GO" id="GO:0005524">
    <property type="term" value="F:ATP binding"/>
    <property type="evidence" value="ECO:0007669"/>
    <property type="project" value="UniProtKB-KW"/>
</dbReference>
<gene>
    <name evidence="4" type="ORF">FPE01S_01_01540</name>
</gene>
<evidence type="ECO:0000313" key="4">
    <source>
        <dbReference type="EMBL" id="GAO41142.1"/>
    </source>
</evidence>
<feature type="domain" description="ABC transporter" evidence="3">
    <location>
        <begin position="6"/>
        <end position="241"/>
    </location>
</feature>
<dbReference type="AlphaFoldDB" id="A0A0E9MTP7"/>
<dbReference type="Proteomes" id="UP000033121">
    <property type="component" value="Unassembled WGS sequence"/>
</dbReference>
<dbReference type="InterPro" id="IPR027417">
    <property type="entry name" value="P-loop_NTPase"/>
</dbReference>
<accession>A0A0E9MTP7</accession>
<evidence type="ECO:0000256" key="2">
    <source>
        <dbReference type="ARBA" id="ARBA00022840"/>
    </source>
</evidence>
<evidence type="ECO:0000256" key="1">
    <source>
        <dbReference type="ARBA" id="ARBA00022741"/>
    </source>
</evidence>
<reference evidence="4 5" key="1">
    <citation type="submission" date="2015-04" db="EMBL/GenBank/DDBJ databases">
        <title>Whole genome shotgun sequence of Flavihumibacter petaseus NBRC 106054.</title>
        <authorList>
            <person name="Miyazawa S."/>
            <person name="Hosoyama A."/>
            <person name="Hashimoto M."/>
            <person name="Noguchi M."/>
            <person name="Tsuchikane K."/>
            <person name="Ohji S."/>
            <person name="Yamazoe A."/>
            <person name="Ichikawa N."/>
            <person name="Kimura A."/>
            <person name="Fujita N."/>
        </authorList>
    </citation>
    <scope>NUCLEOTIDE SEQUENCE [LARGE SCALE GENOMIC DNA]</scope>
    <source>
        <strain evidence="4 5">NBRC 106054</strain>
    </source>
</reference>
<name>A0A0E9MTP7_9BACT</name>
<dbReference type="PANTHER" id="PTHR43158:SF2">
    <property type="entry name" value="SKFA PEPTIDE EXPORT ATP-BINDING PROTEIN SKFE"/>
    <property type="match status" value="1"/>
</dbReference>
<evidence type="ECO:0000259" key="3">
    <source>
        <dbReference type="PROSITE" id="PS50893"/>
    </source>
</evidence>
<organism evidence="4 5">
    <name type="scientific">Flavihumibacter petaseus NBRC 106054</name>
    <dbReference type="NCBI Taxonomy" id="1220578"/>
    <lineage>
        <taxon>Bacteria</taxon>
        <taxon>Pseudomonadati</taxon>
        <taxon>Bacteroidota</taxon>
        <taxon>Chitinophagia</taxon>
        <taxon>Chitinophagales</taxon>
        <taxon>Chitinophagaceae</taxon>
        <taxon>Flavihumibacter</taxon>
    </lineage>
</organism>
<proteinExistence type="predicted"/>
<keyword evidence="5" id="KW-1185">Reference proteome</keyword>
<dbReference type="PROSITE" id="PS50893">
    <property type="entry name" value="ABC_TRANSPORTER_2"/>
    <property type="match status" value="2"/>
</dbReference>
<dbReference type="EMBL" id="BBWV01000001">
    <property type="protein sequence ID" value="GAO41142.1"/>
    <property type="molecule type" value="Genomic_DNA"/>
</dbReference>